<name>A0AAV2TPN9_CALDB</name>
<accession>A0AAV2TPN9</accession>
<feature type="coiled-coil region" evidence="1">
    <location>
        <begin position="164"/>
        <end position="209"/>
    </location>
</feature>
<evidence type="ECO:0000313" key="3">
    <source>
        <dbReference type="Proteomes" id="UP001497525"/>
    </source>
</evidence>
<evidence type="ECO:0000313" key="2">
    <source>
        <dbReference type="EMBL" id="CAL5138831.1"/>
    </source>
</evidence>
<comment type="caution">
    <text evidence="2">The sequence shown here is derived from an EMBL/GenBank/DDBJ whole genome shotgun (WGS) entry which is preliminary data.</text>
</comment>
<organism evidence="2 3">
    <name type="scientific">Calicophoron daubneyi</name>
    <name type="common">Rumen fluke</name>
    <name type="synonym">Paramphistomum daubneyi</name>
    <dbReference type="NCBI Taxonomy" id="300641"/>
    <lineage>
        <taxon>Eukaryota</taxon>
        <taxon>Metazoa</taxon>
        <taxon>Spiralia</taxon>
        <taxon>Lophotrochozoa</taxon>
        <taxon>Platyhelminthes</taxon>
        <taxon>Trematoda</taxon>
        <taxon>Digenea</taxon>
        <taxon>Plagiorchiida</taxon>
        <taxon>Pronocephalata</taxon>
        <taxon>Paramphistomoidea</taxon>
        <taxon>Paramphistomidae</taxon>
        <taxon>Calicophoron</taxon>
    </lineage>
</organism>
<proteinExistence type="predicted"/>
<gene>
    <name evidence="2" type="ORF">CDAUBV1_LOCUS13697</name>
</gene>
<sequence>MALEDSHTATSPYFTRVKAYHQYSDSPALCYTLITWSRIRVGVPVTLITVLYKLNNNKTKDSVVWTCEAFSLHSSRTERQSSRAQLDFQTSRLTMEKQCLNTSISFEIPVDDVVLRTPQSRPRTPRLISTPSRGPLCESDLTEKIEKANQRRSSVLAETRTRNEQHFQKAISKCEEEKEKLVNKSTELLVGLEEDLALKAKRRQQLLEEKVFIAKKQTEKVQEALSSLNSSRQNLMKQIDEDMSNKENNRRSFIQGIKQQCQLESEKVVQVRSRRSTSDNMCN</sequence>
<keyword evidence="1" id="KW-0175">Coiled coil</keyword>
<reference evidence="2" key="1">
    <citation type="submission" date="2024-06" db="EMBL/GenBank/DDBJ databases">
        <authorList>
            <person name="Liu X."/>
            <person name="Lenzi L."/>
            <person name="Haldenby T S."/>
            <person name="Uol C."/>
        </authorList>
    </citation>
    <scope>NUCLEOTIDE SEQUENCE</scope>
</reference>
<dbReference type="Proteomes" id="UP001497525">
    <property type="component" value="Unassembled WGS sequence"/>
</dbReference>
<dbReference type="EMBL" id="CAXLJL010000534">
    <property type="protein sequence ID" value="CAL5138831.1"/>
    <property type="molecule type" value="Genomic_DNA"/>
</dbReference>
<evidence type="ECO:0000256" key="1">
    <source>
        <dbReference type="SAM" id="Coils"/>
    </source>
</evidence>
<protein>
    <submittedName>
        <fullName evidence="2">Uncharacterized protein</fullName>
    </submittedName>
</protein>
<dbReference type="AlphaFoldDB" id="A0AAV2TPN9"/>